<dbReference type="PANTHER" id="PTHR13032:SF6">
    <property type="entry name" value="MITOCHONDRIAL IMPORT INNER MEMBRANE TRANSLOCASE SUBUNIT TIM21"/>
    <property type="match status" value="1"/>
</dbReference>
<evidence type="ECO:0000256" key="1">
    <source>
        <dbReference type="ARBA" id="ARBA00004304"/>
    </source>
</evidence>
<keyword evidence="11" id="KW-1185">Reference proteome</keyword>
<dbReference type="GO" id="GO:0005744">
    <property type="term" value="C:TIM23 mitochondrial import inner membrane translocase complex"/>
    <property type="evidence" value="ECO:0007669"/>
    <property type="project" value="UniProtKB-UniRule"/>
</dbReference>
<feature type="region of interest" description="Disordered" evidence="9">
    <location>
        <begin position="285"/>
        <end position="304"/>
    </location>
</feature>
<evidence type="ECO:0000256" key="5">
    <source>
        <dbReference type="ARBA" id="ARBA00022989"/>
    </source>
</evidence>
<dbReference type="Pfam" id="PF08294">
    <property type="entry name" value="TIM21"/>
    <property type="match status" value="1"/>
</dbReference>
<dbReference type="OrthoDB" id="436405at2759"/>
<evidence type="ECO:0000313" key="10">
    <source>
        <dbReference type="EMBL" id="RSH94657.1"/>
    </source>
</evidence>
<protein>
    <recommendedName>
        <fullName evidence="8">Mitochondrial import inner membrane translocase subunit Tim21</fullName>
    </recommendedName>
</protein>
<comment type="subcellular location">
    <subcellularLocation>
        <location evidence="8">Mitochondrion inner membrane</location>
        <topology evidence="8">Single-pass membrane protein</topology>
    </subcellularLocation>
    <subcellularLocation>
        <location evidence="1">Mitochondrion membrane</location>
        <topology evidence="1">Single-pass membrane protein</topology>
    </subcellularLocation>
</comment>
<reference evidence="10 11" key="1">
    <citation type="submission" date="2018-11" db="EMBL/GenBank/DDBJ databases">
        <title>Genome sequence of Saitozyma podzolica DSM 27192.</title>
        <authorList>
            <person name="Aliyu H."/>
            <person name="Gorte O."/>
            <person name="Ochsenreither K."/>
        </authorList>
    </citation>
    <scope>NUCLEOTIDE SEQUENCE [LARGE SCALE GENOMIC DNA]</scope>
    <source>
        <strain evidence="10 11">DSM 27192</strain>
    </source>
</reference>
<keyword evidence="5 8" id="KW-1133">Transmembrane helix</keyword>
<keyword evidence="8" id="KW-0813">Transport</keyword>
<dbReference type="EMBL" id="RSCD01000002">
    <property type="protein sequence ID" value="RSH94657.1"/>
    <property type="molecule type" value="Genomic_DNA"/>
</dbReference>
<evidence type="ECO:0000256" key="3">
    <source>
        <dbReference type="ARBA" id="ARBA00022692"/>
    </source>
</evidence>
<evidence type="ECO:0000256" key="7">
    <source>
        <dbReference type="ARBA" id="ARBA00023136"/>
    </source>
</evidence>
<sequence>MPSRLRLVSFLLDTGPRSLSHGPIPLSLSARHLTTYPHPFVSTPTHLSGSSFRLAGLRCYATHKSTTPPGGRNSTDDLLRRLEDASRSKAARDAFDGRESVGPFPLGVGPSGRRKAWRRWRELGLGGKLVRTTQQTGNLTVILLGGGLFVILAFALTTELFAKNSPSVLYSQAVDMIRASDALNSHLLPPLTFTHTPHASAPVRGSPPLPHRLVRHPVSGRDHMLLTFWVHGRGRDEPEPLGWAKGLYRRAEAGLRGLGEWVGMIRPAAESDGDERLALAGERREVVGSPRRDGEQAHAQAQGQGMLGRMFGGITGRPTKEVRRGLPPPGTYKVGEVRADYVKNASGQFQLLSLVIDVPSSSVPHPGRAVVFWSPEADTEGLQGRIR</sequence>
<keyword evidence="4" id="KW-0809">Transit peptide</keyword>
<gene>
    <name evidence="10" type="ORF">EHS25_004462</name>
</gene>
<comment type="subunit">
    <text evidence="8">Component of the TIM23 complex.</text>
</comment>
<dbReference type="InterPro" id="IPR013261">
    <property type="entry name" value="Tim21"/>
</dbReference>
<feature type="transmembrane region" description="Helical" evidence="8">
    <location>
        <begin position="141"/>
        <end position="162"/>
    </location>
</feature>
<dbReference type="PANTHER" id="PTHR13032">
    <property type="entry name" value="MITOCHONDRIAL IMPORT INNER MEMBRANE TRANSLOCASE SUBUNIT TIM21"/>
    <property type="match status" value="1"/>
</dbReference>
<organism evidence="10 11">
    <name type="scientific">Saitozyma podzolica</name>
    <dbReference type="NCBI Taxonomy" id="1890683"/>
    <lineage>
        <taxon>Eukaryota</taxon>
        <taxon>Fungi</taxon>
        <taxon>Dikarya</taxon>
        <taxon>Basidiomycota</taxon>
        <taxon>Agaricomycotina</taxon>
        <taxon>Tremellomycetes</taxon>
        <taxon>Tremellales</taxon>
        <taxon>Trimorphomycetaceae</taxon>
        <taxon>Saitozyma</taxon>
    </lineage>
</organism>
<proteinExistence type="inferred from homology"/>
<dbReference type="STRING" id="1890683.A0A427YU91"/>
<comment type="similarity">
    <text evidence="2 8">Belongs to the TIM21 family.</text>
</comment>
<comment type="function">
    <text evidence="8">Essential component of the TIM23 complex, a complex that mediates the translocation of transit peptide-containing proteins across the mitochondrial inner membrane.</text>
</comment>
<comment type="caution">
    <text evidence="10">The sequence shown here is derived from an EMBL/GenBank/DDBJ whole genome shotgun (WGS) entry which is preliminary data.</text>
</comment>
<keyword evidence="7 8" id="KW-0472">Membrane</keyword>
<evidence type="ECO:0000256" key="2">
    <source>
        <dbReference type="ARBA" id="ARBA00010867"/>
    </source>
</evidence>
<keyword evidence="8" id="KW-0999">Mitochondrion inner membrane</keyword>
<keyword evidence="8" id="KW-0653">Protein transport</keyword>
<accession>A0A427YU91</accession>
<evidence type="ECO:0000256" key="8">
    <source>
        <dbReference type="RuleBase" id="RU367142"/>
    </source>
</evidence>
<dbReference type="AlphaFoldDB" id="A0A427YU91"/>
<evidence type="ECO:0000313" key="11">
    <source>
        <dbReference type="Proteomes" id="UP000279259"/>
    </source>
</evidence>
<dbReference type="GO" id="GO:0030150">
    <property type="term" value="P:protein import into mitochondrial matrix"/>
    <property type="evidence" value="ECO:0007669"/>
    <property type="project" value="UniProtKB-UniRule"/>
</dbReference>
<evidence type="ECO:0000256" key="9">
    <source>
        <dbReference type="SAM" id="MobiDB-lite"/>
    </source>
</evidence>
<evidence type="ECO:0000256" key="6">
    <source>
        <dbReference type="ARBA" id="ARBA00023128"/>
    </source>
</evidence>
<name>A0A427YU91_9TREE</name>
<feature type="compositionally biased region" description="Basic and acidic residues" evidence="9">
    <location>
        <begin position="285"/>
        <end position="296"/>
    </location>
</feature>
<keyword evidence="3 8" id="KW-0812">Transmembrane</keyword>
<keyword evidence="6 8" id="KW-0496">Mitochondrion</keyword>
<dbReference type="Proteomes" id="UP000279259">
    <property type="component" value="Unassembled WGS sequence"/>
</dbReference>
<evidence type="ECO:0000256" key="4">
    <source>
        <dbReference type="ARBA" id="ARBA00022946"/>
    </source>
</evidence>
<keyword evidence="8" id="KW-0811">Translocation</keyword>